<feature type="compositionally biased region" description="Basic residues" evidence="1">
    <location>
        <begin position="243"/>
        <end position="256"/>
    </location>
</feature>
<gene>
    <name evidence="2" type="ORF">THAPSDRAFT_12084</name>
</gene>
<protein>
    <recommendedName>
        <fullName evidence="4">Sulfotransferase domain-containing protein</fullName>
    </recommendedName>
</protein>
<dbReference type="PaxDb" id="35128-Thaps12084"/>
<organism evidence="2 3">
    <name type="scientific">Thalassiosira pseudonana</name>
    <name type="common">Marine diatom</name>
    <name type="synonym">Cyclotella nana</name>
    <dbReference type="NCBI Taxonomy" id="35128"/>
    <lineage>
        <taxon>Eukaryota</taxon>
        <taxon>Sar</taxon>
        <taxon>Stramenopiles</taxon>
        <taxon>Ochrophyta</taxon>
        <taxon>Bacillariophyta</taxon>
        <taxon>Coscinodiscophyceae</taxon>
        <taxon>Thalassiosirophycidae</taxon>
        <taxon>Thalassiosirales</taxon>
        <taxon>Thalassiosiraceae</taxon>
        <taxon>Thalassiosira</taxon>
    </lineage>
</organism>
<dbReference type="InParanoid" id="B8CGE8"/>
<proteinExistence type="predicted"/>
<dbReference type="Proteomes" id="UP000001449">
    <property type="component" value="Chromosome 23"/>
</dbReference>
<feature type="region of interest" description="Disordered" evidence="1">
    <location>
        <begin position="325"/>
        <end position="357"/>
    </location>
</feature>
<feature type="region of interest" description="Disordered" evidence="1">
    <location>
        <begin position="73"/>
        <end position="274"/>
    </location>
</feature>
<dbReference type="AlphaFoldDB" id="B8CGE8"/>
<dbReference type="GO" id="GO:0005794">
    <property type="term" value="C:Golgi apparatus"/>
    <property type="evidence" value="ECO:0000318"/>
    <property type="project" value="GO_Central"/>
</dbReference>
<evidence type="ECO:0008006" key="4">
    <source>
        <dbReference type="Google" id="ProtNLM"/>
    </source>
</evidence>
<dbReference type="STRING" id="35128.B8CGE8"/>
<feature type="compositionally biased region" description="Basic and acidic residues" evidence="1">
    <location>
        <begin position="98"/>
        <end position="114"/>
    </location>
</feature>
<sequence>MTPRPPYIDKSNLISIIISIINNNSNPLLPPLRTIYCHCIIIINIIMTESEESDSSVFHPSFVMRRSLAVPRGEEESDNLIINNRLDGNGTTGGDMNNGRDGRRPLLSRHREETTTDDDDDSRRSVDNDGGGVSLADLTECSSVNPHKMYTNNKRVGSSGNNRSNRSGKRRSNRSDRDGERMRVDRMDAVGRDLDRGNDDRVESSSSWYRRRHHREQQQEEEDDDDDETNNKDGTSYISRGLSHSRHSSSRSRRRTTTNARGGYTSANNTSNEGIFGFLGGSGRGGGPMGIVFGVFEGVNLKTVLMCVLAMFMVVKMGRPPPEYHHHHGSGGVGGGSSSGGDSTANHWDYDERKDGVGGDIEGDSVGGASFRGAAILSIEDNNGSEEGEEDGGSINDFMNKRGASDGGIDFADDGVNSSVDGGGGGGGGSAVVGSVDYGNQLQVNQQAFQQPPPPPPLLNQYGQPLDQFQQYQQQPVAGGMYGAASDGQSQELAYEQQQQFQQQTQQHQQYGQPLQLQTQQSQYSSVQQYPPQTQQGRYTDPNANGAVGVGGYGVGQTSSYNQQEQQQIPPPPPPIDSQSVEIQPPPLLDQSTQQEVDQAPEVQTQQTQQVQIPGLPAVPLLPQDPPAEGAIDLEELNNFKDSWDPHSTTDIPMFWHIPKAGGSSIKDAMGGCHRFVQATEFGVTDGHISDPTVQIVYPKIPGGDPDTDRSPFVNIDSTTVAGIQRAKELGFADAHLAQVVVSPFVFETNDLFTPTAQGRLFSVFRHPIDRAISMFYYIQVADWEPSYKPELKEWTLEQYAQSDIVENNWMTRQLSNQLGGELTEANLKKAMEVVRRKFMVGLMTEIEPTMSRFEKFFRWTFRVNPPNQDACRDRLMSGGSNSNKANKKPLPTKGEPAWDLLAHQNNFDLQLYNYIEQLFVEQEAFVAGLPDNFRMVDATCCASKLKGL</sequence>
<feature type="compositionally biased region" description="Acidic residues" evidence="1">
    <location>
        <begin position="383"/>
        <end position="392"/>
    </location>
</feature>
<dbReference type="KEGG" id="tps:THAPSDRAFT_12084"/>
<evidence type="ECO:0000313" key="3">
    <source>
        <dbReference type="Proteomes" id="UP000001449"/>
    </source>
</evidence>
<dbReference type="InterPro" id="IPR053259">
    <property type="entry name" value="Golvesin-related_Golgi"/>
</dbReference>
<feature type="compositionally biased region" description="Gly residues" evidence="1">
    <location>
        <begin position="330"/>
        <end position="339"/>
    </location>
</feature>
<evidence type="ECO:0000313" key="2">
    <source>
        <dbReference type="EMBL" id="EED87557.1"/>
    </source>
</evidence>
<evidence type="ECO:0000256" key="1">
    <source>
        <dbReference type="SAM" id="MobiDB-lite"/>
    </source>
</evidence>
<feature type="region of interest" description="Disordered" evidence="1">
    <location>
        <begin position="479"/>
        <end position="586"/>
    </location>
</feature>
<feature type="region of interest" description="Disordered" evidence="1">
    <location>
        <begin position="379"/>
        <end position="434"/>
    </location>
</feature>
<feature type="compositionally biased region" description="Low complexity" evidence="1">
    <location>
        <begin position="152"/>
        <end position="165"/>
    </location>
</feature>
<name>B8CGE8_THAPS</name>
<feature type="compositionally biased region" description="Gly residues" evidence="1">
    <location>
        <begin position="421"/>
        <end position="431"/>
    </location>
</feature>
<dbReference type="PANTHER" id="PTHR32301">
    <property type="entry name" value="COUNTIN RECEPTOR CNR3-RELATED"/>
    <property type="match status" value="1"/>
</dbReference>
<accession>B8CGE8</accession>
<dbReference type="HOGENOM" id="CLU_310274_0_0_1"/>
<keyword evidence="3" id="KW-1185">Reference proteome</keyword>
<dbReference type="eggNOG" id="ENOG502RWX3">
    <property type="taxonomic scope" value="Eukaryota"/>
</dbReference>
<dbReference type="EMBL" id="CM000654">
    <property type="protein sequence ID" value="EED87557.1"/>
    <property type="molecule type" value="Genomic_DNA"/>
</dbReference>
<dbReference type="GeneID" id="7442672"/>
<dbReference type="PANTHER" id="PTHR32301:SF6">
    <property type="entry name" value="GOLVESIN-RELATED"/>
    <property type="match status" value="1"/>
</dbReference>
<reference evidence="2 3" key="2">
    <citation type="journal article" date="2008" name="Nature">
        <title>The Phaeodactylum genome reveals the evolutionary history of diatom genomes.</title>
        <authorList>
            <person name="Bowler C."/>
            <person name="Allen A.E."/>
            <person name="Badger J.H."/>
            <person name="Grimwood J."/>
            <person name="Jabbari K."/>
            <person name="Kuo A."/>
            <person name="Maheswari U."/>
            <person name="Martens C."/>
            <person name="Maumus F."/>
            <person name="Otillar R.P."/>
            <person name="Rayko E."/>
            <person name="Salamov A."/>
            <person name="Vandepoele K."/>
            <person name="Beszteri B."/>
            <person name="Gruber A."/>
            <person name="Heijde M."/>
            <person name="Katinka M."/>
            <person name="Mock T."/>
            <person name="Valentin K."/>
            <person name="Verret F."/>
            <person name="Berges J.A."/>
            <person name="Brownlee C."/>
            <person name="Cadoret J.P."/>
            <person name="Chiovitti A."/>
            <person name="Choi C.J."/>
            <person name="Coesel S."/>
            <person name="De Martino A."/>
            <person name="Detter J.C."/>
            <person name="Durkin C."/>
            <person name="Falciatore A."/>
            <person name="Fournet J."/>
            <person name="Haruta M."/>
            <person name="Huysman M.J."/>
            <person name="Jenkins B.D."/>
            <person name="Jiroutova K."/>
            <person name="Jorgensen R.E."/>
            <person name="Joubert Y."/>
            <person name="Kaplan A."/>
            <person name="Kroger N."/>
            <person name="Kroth P.G."/>
            <person name="La Roche J."/>
            <person name="Lindquist E."/>
            <person name="Lommer M."/>
            <person name="Martin-Jezequel V."/>
            <person name="Lopez P.J."/>
            <person name="Lucas S."/>
            <person name="Mangogna M."/>
            <person name="McGinnis K."/>
            <person name="Medlin L.K."/>
            <person name="Montsant A."/>
            <person name="Oudot-Le Secq M.P."/>
            <person name="Napoli C."/>
            <person name="Obornik M."/>
            <person name="Parker M.S."/>
            <person name="Petit J.L."/>
            <person name="Porcel B.M."/>
            <person name="Poulsen N."/>
            <person name="Robison M."/>
            <person name="Rychlewski L."/>
            <person name="Rynearson T.A."/>
            <person name="Schmutz J."/>
            <person name="Shapiro H."/>
            <person name="Siaut M."/>
            <person name="Stanley M."/>
            <person name="Sussman M.R."/>
            <person name="Taylor A.R."/>
            <person name="Vardi A."/>
            <person name="von Dassow P."/>
            <person name="Vyverman W."/>
            <person name="Willis A."/>
            <person name="Wyrwicz L.S."/>
            <person name="Rokhsar D.S."/>
            <person name="Weissenbach J."/>
            <person name="Armbrust E.V."/>
            <person name="Green B.R."/>
            <person name="Van de Peer Y."/>
            <person name="Grigoriev I.V."/>
        </authorList>
    </citation>
    <scope>NUCLEOTIDE SEQUENCE [LARGE SCALE GENOMIC DNA]</scope>
    <source>
        <strain evidence="2 3">CCMP1335</strain>
    </source>
</reference>
<feature type="compositionally biased region" description="Basic and acidic residues" evidence="1">
    <location>
        <begin position="348"/>
        <end position="357"/>
    </location>
</feature>
<dbReference type="InterPro" id="IPR027417">
    <property type="entry name" value="P-loop_NTPase"/>
</dbReference>
<feature type="compositionally biased region" description="Basic and acidic residues" evidence="1">
    <location>
        <begin position="173"/>
        <end position="203"/>
    </location>
</feature>
<feature type="compositionally biased region" description="Polar residues" evidence="1">
    <location>
        <begin position="257"/>
        <end position="273"/>
    </location>
</feature>
<feature type="compositionally biased region" description="Low complexity" evidence="1">
    <location>
        <begin position="489"/>
        <end position="536"/>
    </location>
</feature>
<reference evidence="2 3" key="1">
    <citation type="journal article" date="2004" name="Science">
        <title>The genome of the diatom Thalassiosira pseudonana: ecology, evolution, and metabolism.</title>
        <authorList>
            <person name="Armbrust E.V."/>
            <person name="Berges J.A."/>
            <person name="Bowler C."/>
            <person name="Green B.R."/>
            <person name="Martinez D."/>
            <person name="Putnam N.H."/>
            <person name="Zhou S."/>
            <person name="Allen A.E."/>
            <person name="Apt K.E."/>
            <person name="Bechner M."/>
            <person name="Brzezinski M.A."/>
            <person name="Chaal B.K."/>
            <person name="Chiovitti A."/>
            <person name="Davis A.K."/>
            <person name="Demarest M.S."/>
            <person name="Detter J.C."/>
            <person name="Glavina T."/>
            <person name="Goodstein D."/>
            <person name="Hadi M.Z."/>
            <person name="Hellsten U."/>
            <person name="Hildebrand M."/>
            <person name="Jenkins B.D."/>
            <person name="Jurka J."/>
            <person name="Kapitonov V.V."/>
            <person name="Kroger N."/>
            <person name="Lau W.W."/>
            <person name="Lane T.W."/>
            <person name="Larimer F.W."/>
            <person name="Lippmeier J.C."/>
            <person name="Lucas S."/>
            <person name="Medina M."/>
            <person name="Montsant A."/>
            <person name="Obornik M."/>
            <person name="Parker M.S."/>
            <person name="Palenik B."/>
            <person name="Pazour G.J."/>
            <person name="Richardson P.M."/>
            <person name="Rynearson T.A."/>
            <person name="Saito M.A."/>
            <person name="Schwartz D.C."/>
            <person name="Thamatrakoln K."/>
            <person name="Valentin K."/>
            <person name="Vardi A."/>
            <person name="Wilkerson F.P."/>
            <person name="Rokhsar D.S."/>
        </authorList>
    </citation>
    <scope>NUCLEOTIDE SEQUENCE [LARGE SCALE GENOMIC DNA]</scope>
    <source>
        <strain evidence="2 3">CCMP1335</strain>
    </source>
</reference>
<dbReference type="Gene3D" id="3.40.50.300">
    <property type="entry name" value="P-loop containing nucleotide triphosphate hydrolases"/>
    <property type="match status" value="1"/>
</dbReference>
<feature type="compositionally biased region" description="Acidic residues" evidence="1">
    <location>
        <begin position="219"/>
        <end position="228"/>
    </location>
</feature>
<dbReference type="RefSeq" id="XP_002295253.1">
    <property type="nucleotide sequence ID" value="XM_002295217.1"/>
</dbReference>